<reference evidence="2 3" key="1">
    <citation type="journal article" date="2011" name="EMBO J.">
        <title>Structural diversity of bacterial flagellar motors.</title>
        <authorList>
            <person name="Chen S."/>
            <person name="Beeby M."/>
            <person name="Murphy G.E."/>
            <person name="Leadbetter J.R."/>
            <person name="Hendrixson D.R."/>
            <person name="Briegel A."/>
            <person name="Li Z."/>
            <person name="Shi J."/>
            <person name="Tocheva E.I."/>
            <person name="Muller A."/>
            <person name="Dobro M.J."/>
            <person name="Jensen G.J."/>
        </authorList>
    </citation>
    <scope>NUCLEOTIDE SEQUENCE [LARGE SCALE GENOMIC DNA]</scope>
    <source>
        <strain evidence="2 3">DSM 6540</strain>
    </source>
</reference>
<name>F7NLM9_9FIRM</name>
<gene>
    <name evidence="2" type="ORF">ALO_15017</name>
</gene>
<dbReference type="Gene3D" id="3.40.50.11440">
    <property type="match status" value="1"/>
</dbReference>
<evidence type="ECO:0000313" key="2">
    <source>
        <dbReference type="EMBL" id="EGO63051.1"/>
    </source>
</evidence>
<dbReference type="AlphaFoldDB" id="F7NLM9"/>
<dbReference type="OrthoDB" id="9788398at2"/>
<dbReference type="EMBL" id="AFGF01000143">
    <property type="protein sequence ID" value="EGO63051.1"/>
    <property type="molecule type" value="Genomic_DNA"/>
</dbReference>
<dbReference type="GO" id="GO:0050043">
    <property type="term" value="F:lactate racemase activity"/>
    <property type="evidence" value="ECO:0007669"/>
    <property type="project" value="InterPro"/>
</dbReference>
<dbReference type="InterPro" id="IPR018657">
    <property type="entry name" value="LarA-like_N"/>
</dbReference>
<evidence type="ECO:0000313" key="3">
    <source>
        <dbReference type="Proteomes" id="UP000003240"/>
    </source>
</evidence>
<organism evidence="2 3">
    <name type="scientific">Acetonema longum DSM 6540</name>
    <dbReference type="NCBI Taxonomy" id="1009370"/>
    <lineage>
        <taxon>Bacteria</taxon>
        <taxon>Bacillati</taxon>
        <taxon>Bacillota</taxon>
        <taxon>Negativicutes</taxon>
        <taxon>Acetonemataceae</taxon>
        <taxon>Acetonema</taxon>
    </lineage>
</organism>
<keyword evidence="3" id="KW-1185">Reference proteome</keyword>
<accession>F7NLM9</accession>
<dbReference type="STRING" id="1009370.ALO_15017"/>
<feature type="domain" description="LarA-like N-terminal" evidence="1">
    <location>
        <begin position="34"/>
        <end position="190"/>
    </location>
</feature>
<sequence length="439" mass="47190">MGVIQDLLKDVPLPRMVKVRQIFPAAELENPAAVLRSELDRPGVGDRIKPGMRIAVAVGSRGLDRIADITRTVADGIRQRGGQPFIVPAMGSHGGATAAGQVQVLANLGITEESAGCPVVSSMEVVEIGRLDNGLAVLMDKNASEADGIVVINRVKPHTQFRGPCESGLAKMITIGLGKQKGADSCHACGFEHMAENIVSMARMKLERTRILFGIATVENPYDKIARIAALPAEEIIEAEQRLLVEAKRSMPRIFFDPMDVLVVDQIGKEISGGGMDPNITGRYAVPYMTGGPAVNKLVVLDLTQQTHGNANGLGMADFTTRELVDKIDHDAMYANALTIAISATVRIPMIMPADREAIAAAVKTCNIRDLSKIRMVRIRDTLHLGEIYISEAMLDEARGMKNIVVCGRPLIMEFDAGGNLLEGFGPDKQQDGAGKIRA</sequence>
<dbReference type="Proteomes" id="UP000003240">
    <property type="component" value="Unassembled WGS sequence"/>
</dbReference>
<dbReference type="Pfam" id="PF09861">
    <property type="entry name" value="Lar_N"/>
    <property type="match status" value="1"/>
</dbReference>
<dbReference type="eggNOG" id="COG2768">
    <property type="taxonomic scope" value="Bacteria"/>
</dbReference>
<comment type="caution">
    <text evidence="2">The sequence shown here is derived from an EMBL/GenBank/DDBJ whole genome shotgun (WGS) entry which is preliminary data.</text>
</comment>
<proteinExistence type="predicted"/>
<dbReference type="RefSeq" id="WP_004097013.1">
    <property type="nucleotide sequence ID" value="NZ_AFGF01000143.1"/>
</dbReference>
<evidence type="ECO:0000259" key="1">
    <source>
        <dbReference type="Pfam" id="PF09861"/>
    </source>
</evidence>
<protein>
    <recommendedName>
        <fullName evidence="1">LarA-like N-terminal domain-containing protein</fullName>
    </recommendedName>
</protein>